<keyword evidence="1" id="KW-0812">Transmembrane</keyword>
<sequence>MKLFGGNLSDDEDVIPSSFEDETNSVMFGYRWRWLIGRLAQLLASLGLLSVNESVGVTTSRSEVRYLGLVVVVIFGIALVFSVQRTTLYLLCVLLVLYVSKSQYNYFSKIWCLHFKKIATPQTPLKNLEPISLVKRIANK</sequence>
<evidence type="ECO:0000256" key="1">
    <source>
        <dbReference type="SAM" id="Phobius"/>
    </source>
</evidence>
<feature type="transmembrane region" description="Helical" evidence="1">
    <location>
        <begin position="32"/>
        <end position="52"/>
    </location>
</feature>
<dbReference type="AlphaFoldDB" id="A0A4Y2KI43"/>
<keyword evidence="1" id="KW-1133">Transmembrane helix</keyword>
<dbReference type="Proteomes" id="UP000499080">
    <property type="component" value="Unassembled WGS sequence"/>
</dbReference>
<gene>
    <name evidence="2" type="ORF">AVEN_172259_1</name>
</gene>
<reference evidence="2 3" key="1">
    <citation type="journal article" date="2019" name="Sci. Rep.">
        <title>Orb-weaving spider Araneus ventricosus genome elucidates the spidroin gene catalogue.</title>
        <authorList>
            <person name="Kono N."/>
            <person name="Nakamura H."/>
            <person name="Ohtoshi R."/>
            <person name="Moran D.A.P."/>
            <person name="Shinohara A."/>
            <person name="Yoshida Y."/>
            <person name="Fujiwara M."/>
            <person name="Mori M."/>
            <person name="Tomita M."/>
            <person name="Arakawa K."/>
        </authorList>
    </citation>
    <scope>NUCLEOTIDE SEQUENCE [LARGE SCALE GENOMIC DNA]</scope>
</reference>
<comment type="caution">
    <text evidence="2">The sequence shown here is derived from an EMBL/GenBank/DDBJ whole genome shotgun (WGS) entry which is preliminary data.</text>
</comment>
<evidence type="ECO:0000313" key="2">
    <source>
        <dbReference type="EMBL" id="GBN01063.1"/>
    </source>
</evidence>
<dbReference type="EMBL" id="BGPR01004577">
    <property type="protein sequence ID" value="GBN01063.1"/>
    <property type="molecule type" value="Genomic_DNA"/>
</dbReference>
<organism evidence="2 3">
    <name type="scientific">Araneus ventricosus</name>
    <name type="common">Orbweaver spider</name>
    <name type="synonym">Epeira ventricosa</name>
    <dbReference type="NCBI Taxonomy" id="182803"/>
    <lineage>
        <taxon>Eukaryota</taxon>
        <taxon>Metazoa</taxon>
        <taxon>Ecdysozoa</taxon>
        <taxon>Arthropoda</taxon>
        <taxon>Chelicerata</taxon>
        <taxon>Arachnida</taxon>
        <taxon>Araneae</taxon>
        <taxon>Araneomorphae</taxon>
        <taxon>Entelegynae</taxon>
        <taxon>Araneoidea</taxon>
        <taxon>Araneidae</taxon>
        <taxon>Araneus</taxon>
    </lineage>
</organism>
<proteinExistence type="predicted"/>
<keyword evidence="3" id="KW-1185">Reference proteome</keyword>
<evidence type="ECO:0000313" key="3">
    <source>
        <dbReference type="Proteomes" id="UP000499080"/>
    </source>
</evidence>
<protein>
    <submittedName>
        <fullName evidence="2">Uncharacterized protein</fullName>
    </submittedName>
</protein>
<feature type="transmembrane region" description="Helical" evidence="1">
    <location>
        <begin position="88"/>
        <end position="107"/>
    </location>
</feature>
<feature type="transmembrane region" description="Helical" evidence="1">
    <location>
        <begin position="64"/>
        <end position="82"/>
    </location>
</feature>
<name>A0A4Y2KI43_ARAVE</name>
<accession>A0A4Y2KI43</accession>
<keyword evidence="1" id="KW-0472">Membrane</keyword>